<dbReference type="Proteomes" id="UP001189429">
    <property type="component" value="Unassembled WGS sequence"/>
</dbReference>
<keyword evidence="1" id="KW-0472">Membrane</keyword>
<keyword evidence="1" id="KW-1133">Transmembrane helix</keyword>
<evidence type="ECO:0000313" key="4">
    <source>
        <dbReference type="Proteomes" id="UP001189429"/>
    </source>
</evidence>
<accession>A0ABN9TE94</accession>
<organism evidence="3 4">
    <name type="scientific">Prorocentrum cordatum</name>
    <dbReference type="NCBI Taxonomy" id="2364126"/>
    <lineage>
        <taxon>Eukaryota</taxon>
        <taxon>Sar</taxon>
        <taxon>Alveolata</taxon>
        <taxon>Dinophyceae</taxon>
        <taxon>Prorocentrales</taxon>
        <taxon>Prorocentraceae</taxon>
        <taxon>Prorocentrum</taxon>
    </lineage>
</organism>
<feature type="signal peptide" evidence="2">
    <location>
        <begin position="1"/>
        <end position="20"/>
    </location>
</feature>
<reference evidence="3" key="1">
    <citation type="submission" date="2023-10" db="EMBL/GenBank/DDBJ databases">
        <authorList>
            <person name="Chen Y."/>
            <person name="Shah S."/>
            <person name="Dougan E. K."/>
            <person name="Thang M."/>
            <person name="Chan C."/>
        </authorList>
    </citation>
    <scope>NUCLEOTIDE SEQUENCE [LARGE SCALE GENOMIC DNA]</scope>
</reference>
<protein>
    <submittedName>
        <fullName evidence="3">Uncharacterized protein</fullName>
    </submittedName>
</protein>
<proteinExistence type="predicted"/>
<sequence length="100" mass="11149">MLRGFRSKFWLLLWYSRELAELVLKNNGADCLAFPSHCQSWMGANCTCSHSAKRGLCDPAGCQYSPATSMARDPRHCFFVPVIAIVILVHALSGIFATER</sequence>
<keyword evidence="2" id="KW-0732">Signal</keyword>
<feature type="chain" id="PRO_5045705740" evidence="2">
    <location>
        <begin position="21"/>
        <end position="100"/>
    </location>
</feature>
<dbReference type="EMBL" id="CAUYUJ010014632">
    <property type="protein sequence ID" value="CAK0844098.1"/>
    <property type="molecule type" value="Genomic_DNA"/>
</dbReference>
<keyword evidence="1" id="KW-0812">Transmembrane</keyword>
<keyword evidence="4" id="KW-1185">Reference proteome</keyword>
<evidence type="ECO:0000256" key="2">
    <source>
        <dbReference type="SAM" id="SignalP"/>
    </source>
</evidence>
<name>A0ABN9TE94_9DINO</name>
<comment type="caution">
    <text evidence="3">The sequence shown here is derived from an EMBL/GenBank/DDBJ whole genome shotgun (WGS) entry which is preliminary data.</text>
</comment>
<gene>
    <name evidence="3" type="ORF">PCOR1329_LOCUS38268</name>
</gene>
<evidence type="ECO:0000313" key="3">
    <source>
        <dbReference type="EMBL" id="CAK0844098.1"/>
    </source>
</evidence>
<evidence type="ECO:0000256" key="1">
    <source>
        <dbReference type="SAM" id="Phobius"/>
    </source>
</evidence>
<feature type="transmembrane region" description="Helical" evidence="1">
    <location>
        <begin position="78"/>
        <end position="97"/>
    </location>
</feature>